<dbReference type="EMBL" id="RWGY01000004">
    <property type="protein sequence ID" value="TVU47429.1"/>
    <property type="molecule type" value="Genomic_DNA"/>
</dbReference>
<dbReference type="InterPro" id="IPR036758">
    <property type="entry name" value="At5g01610-like"/>
</dbReference>
<dbReference type="Gramene" id="TVU47429">
    <property type="protein sequence ID" value="TVU47429"/>
    <property type="gene ID" value="EJB05_07032"/>
</dbReference>
<comment type="caution">
    <text evidence="1">The sequence shown here is derived from an EMBL/GenBank/DDBJ whole genome shotgun (WGS) entry which is preliminary data.</text>
</comment>
<keyword evidence="2" id="KW-1185">Reference proteome</keyword>
<name>A0A5J9WGJ2_9POAL</name>
<dbReference type="SUPFAM" id="SSF141562">
    <property type="entry name" value="At5g01610-like"/>
    <property type="match status" value="1"/>
</dbReference>
<dbReference type="InterPro" id="IPR007493">
    <property type="entry name" value="DUF538"/>
</dbReference>
<evidence type="ECO:0000313" key="1">
    <source>
        <dbReference type="EMBL" id="TVU47429.1"/>
    </source>
</evidence>
<proteinExistence type="predicted"/>
<accession>A0A5J9WGJ2</accession>
<dbReference type="Pfam" id="PF04398">
    <property type="entry name" value="DUF538"/>
    <property type="match status" value="1"/>
</dbReference>
<dbReference type="PANTHER" id="PTHR31676:SF25">
    <property type="entry name" value="EXPRESSED PROTEIN"/>
    <property type="match status" value="1"/>
</dbReference>
<evidence type="ECO:0000313" key="2">
    <source>
        <dbReference type="Proteomes" id="UP000324897"/>
    </source>
</evidence>
<reference evidence="1 2" key="1">
    <citation type="journal article" date="2019" name="Sci. Rep.">
        <title>A high-quality genome of Eragrostis curvula grass provides insights into Poaceae evolution and supports new strategies to enhance forage quality.</title>
        <authorList>
            <person name="Carballo J."/>
            <person name="Santos B.A.C.M."/>
            <person name="Zappacosta D."/>
            <person name="Garbus I."/>
            <person name="Selva J.P."/>
            <person name="Gallo C.A."/>
            <person name="Diaz A."/>
            <person name="Albertini E."/>
            <person name="Caccamo M."/>
            <person name="Echenique V."/>
        </authorList>
    </citation>
    <scope>NUCLEOTIDE SEQUENCE [LARGE SCALE GENOMIC DNA]</scope>
    <source>
        <strain evidence="2">cv. Victoria</strain>
        <tissue evidence="1">Leaf</tissue>
    </source>
</reference>
<dbReference type="Proteomes" id="UP000324897">
    <property type="component" value="Chromosome 5"/>
</dbReference>
<dbReference type="PANTHER" id="PTHR31676">
    <property type="entry name" value="T31J12.3 PROTEIN-RELATED"/>
    <property type="match status" value="1"/>
</dbReference>
<organism evidence="1 2">
    <name type="scientific">Eragrostis curvula</name>
    <name type="common">weeping love grass</name>
    <dbReference type="NCBI Taxonomy" id="38414"/>
    <lineage>
        <taxon>Eukaryota</taxon>
        <taxon>Viridiplantae</taxon>
        <taxon>Streptophyta</taxon>
        <taxon>Embryophyta</taxon>
        <taxon>Tracheophyta</taxon>
        <taxon>Spermatophyta</taxon>
        <taxon>Magnoliopsida</taxon>
        <taxon>Liliopsida</taxon>
        <taxon>Poales</taxon>
        <taxon>Poaceae</taxon>
        <taxon>PACMAD clade</taxon>
        <taxon>Chloridoideae</taxon>
        <taxon>Eragrostideae</taxon>
        <taxon>Eragrostidinae</taxon>
        <taxon>Eragrostis</taxon>
    </lineage>
</organism>
<dbReference type="Gene3D" id="2.30.240.10">
    <property type="entry name" value="At5g01610-like"/>
    <property type="match status" value="1"/>
</dbReference>
<evidence type="ECO:0008006" key="3">
    <source>
        <dbReference type="Google" id="ProtNLM"/>
    </source>
</evidence>
<dbReference type="AlphaFoldDB" id="A0A5J9WGJ2"/>
<gene>
    <name evidence="1" type="ORF">EJB05_07032</name>
</gene>
<dbReference type="OrthoDB" id="2011849at2759"/>
<feature type="non-terminal residue" evidence="1">
    <location>
        <position position="1"/>
    </location>
</feature>
<protein>
    <recommendedName>
        <fullName evidence="3">DUF538 domain-containing protein</fullName>
    </recommendedName>
</protein>
<sequence>MDEIMNKVGGYWLGQRANKEISSAGDDIEVRETKTSHPCSFISTLFSKLDFVNSLTIVPEFQFFISSIMAGLVLTLDAFLMQSMSTSVGEGAKWLVNKLKGKMQKPLPELLKEHGLPQGLLPREATNYELDPETRRLTVHIPSSCEVGYRDGSELRFDTTVTATLGDGRMTEVEGVKTKVLVWVRVTAVKADAAKVHFTAGIKRSRTREAYEVIRGGIIVDEF</sequence>